<evidence type="ECO:0000313" key="2">
    <source>
        <dbReference type="EMBL" id="ACP54379.1"/>
    </source>
</evidence>
<dbReference type="KEGG" id="sim:M1627_2928"/>
<dbReference type="Proteomes" id="UP000002307">
    <property type="component" value="Chromosome"/>
</dbReference>
<dbReference type="AlphaFoldDB" id="C3N1W9"/>
<keyword evidence="1" id="KW-1133">Transmembrane helix</keyword>
<keyword evidence="1" id="KW-0472">Membrane</keyword>
<organism evidence="2 3">
    <name type="scientific">Saccharolobus islandicus (strain M.16.27)</name>
    <name type="common">Sulfolobus islandicus</name>
    <dbReference type="NCBI Taxonomy" id="427318"/>
    <lineage>
        <taxon>Archaea</taxon>
        <taxon>Thermoproteota</taxon>
        <taxon>Thermoprotei</taxon>
        <taxon>Sulfolobales</taxon>
        <taxon>Sulfolobaceae</taxon>
        <taxon>Saccharolobus</taxon>
    </lineage>
</organism>
<accession>C3N1W9</accession>
<name>C3N1W9_SACI3</name>
<gene>
    <name evidence="2" type="ordered locus">M1627_2928</name>
</gene>
<dbReference type="HOGENOM" id="CLU_3283023_0_0_2"/>
<proteinExistence type="predicted"/>
<dbReference type="EMBL" id="CP001401">
    <property type="protein sequence ID" value="ACP54379.1"/>
    <property type="molecule type" value="Genomic_DNA"/>
</dbReference>
<feature type="transmembrane region" description="Helical" evidence="1">
    <location>
        <begin position="21"/>
        <end position="39"/>
    </location>
</feature>
<keyword evidence="1" id="KW-0812">Transmembrane</keyword>
<evidence type="ECO:0000256" key="1">
    <source>
        <dbReference type="SAM" id="Phobius"/>
    </source>
</evidence>
<evidence type="ECO:0000313" key="3">
    <source>
        <dbReference type="Proteomes" id="UP000002307"/>
    </source>
</evidence>
<sequence>MSSKEVKIECLRRVSRILKLYIRYMHESIIFSTSLIFSLH</sequence>
<protein>
    <submittedName>
        <fullName evidence="2">Uncharacterized protein</fullName>
    </submittedName>
</protein>
<reference evidence="2 3" key="1">
    <citation type="journal article" date="2009" name="Proc. Natl. Acad. Sci. U.S.A.">
        <title>Biogeography of the Sulfolobus islandicus pan-genome.</title>
        <authorList>
            <person name="Reno M.L."/>
            <person name="Held N.L."/>
            <person name="Fields C.J."/>
            <person name="Burke P.V."/>
            <person name="Whitaker R.J."/>
        </authorList>
    </citation>
    <scope>NUCLEOTIDE SEQUENCE [LARGE SCALE GENOMIC DNA]</scope>
    <source>
        <strain evidence="2 3">M.16.27</strain>
    </source>
</reference>